<dbReference type="Gene3D" id="3.50.30.80">
    <property type="entry name" value="IlvD/EDD C-terminal domain-like"/>
    <property type="match status" value="1"/>
</dbReference>
<dbReference type="InterPro" id="IPR052352">
    <property type="entry name" value="Sugar_Degrad_Dehydratases"/>
</dbReference>
<dbReference type="GO" id="GO:0016836">
    <property type="term" value="F:hydro-lyase activity"/>
    <property type="evidence" value="ECO:0007669"/>
    <property type="project" value="UniProtKB-ARBA"/>
</dbReference>
<dbReference type="PANTHER" id="PTHR43183:SF1">
    <property type="entry name" value="HYPOTHETICAL DIHYDROXY-ACID DEHYDRATASE (EUROFUNG)-RELATED"/>
    <property type="match status" value="1"/>
</dbReference>
<evidence type="ECO:0000313" key="12">
    <source>
        <dbReference type="Proteomes" id="UP000603708"/>
    </source>
</evidence>
<keyword evidence="5" id="KW-0411">Iron-sulfur</keyword>
<dbReference type="NCBIfam" id="NF004784">
    <property type="entry name" value="PRK06131.1"/>
    <property type="match status" value="1"/>
</dbReference>
<gene>
    <name evidence="11" type="ORF">GCM10018793_42120</name>
</gene>
<dbReference type="InterPro" id="IPR037237">
    <property type="entry name" value="IlvD/EDD_N"/>
</dbReference>
<proteinExistence type="inferred from homology"/>
<evidence type="ECO:0000256" key="8">
    <source>
        <dbReference type="SAM" id="MobiDB-lite"/>
    </source>
</evidence>
<evidence type="ECO:0000313" key="11">
    <source>
        <dbReference type="EMBL" id="GHH82392.1"/>
    </source>
</evidence>
<dbReference type="EMBL" id="BNCD01000012">
    <property type="protein sequence ID" value="GHH82392.1"/>
    <property type="molecule type" value="Genomic_DNA"/>
</dbReference>
<evidence type="ECO:0000256" key="3">
    <source>
        <dbReference type="ARBA" id="ARBA00022723"/>
    </source>
</evidence>
<dbReference type="PANTHER" id="PTHR43183">
    <property type="entry name" value="HYPOTHETICAL DIHYDROXYACID DEHYDRATASE (EUROFUNG)-RELATED"/>
    <property type="match status" value="1"/>
</dbReference>
<keyword evidence="6" id="KW-0456">Lyase</keyword>
<keyword evidence="4" id="KW-0408">Iron</keyword>
<comment type="caution">
    <text evidence="11">The sequence shown here is derived from an EMBL/GenBank/DDBJ whole genome shotgun (WGS) entry which is preliminary data.</text>
</comment>
<keyword evidence="7" id="KW-0100">Branched-chain amino acid biosynthesis</keyword>
<protein>
    <submittedName>
        <fullName evidence="11">Dihydroxy-acid dehydratase</fullName>
    </submittedName>
</protein>
<dbReference type="SUPFAM" id="SSF143975">
    <property type="entry name" value="IlvD/EDD N-terminal domain-like"/>
    <property type="match status" value="1"/>
</dbReference>
<accession>A0A919L3B9</accession>
<keyword evidence="7" id="KW-0028">Amino-acid biosynthesis</keyword>
<evidence type="ECO:0000256" key="5">
    <source>
        <dbReference type="ARBA" id="ARBA00023014"/>
    </source>
</evidence>
<keyword evidence="3" id="KW-0479">Metal-binding</keyword>
<dbReference type="PROSITE" id="PS00886">
    <property type="entry name" value="ILVD_EDD_1"/>
    <property type="match status" value="1"/>
</dbReference>
<dbReference type="AlphaFoldDB" id="A0A919L3B9"/>
<feature type="compositionally biased region" description="Low complexity" evidence="8">
    <location>
        <begin position="10"/>
        <end position="19"/>
    </location>
</feature>
<evidence type="ECO:0000256" key="6">
    <source>
        <dbReference type="ARBA" id="ARBA00023239"/>
    </source>
</evidence>
<reference evidence="11" key="1">
    <citation type="journal article" date="2014" name="Int. J. Syst. Evol. Microbiol.">
        <title>Complete genome sequence of Corynebacterium casei LMG S-19264T (=DSM 44701T), isolated from a smear-ripened cheese.</title>
        <authorList>
            <consortium name="US DOE Joint Genome Institute (JGI-PGF)"/>
            <person name="Walter F."/>
            <person name="Albersmeier A."/>
            <person name="Kalinowski J."/>
            <person name="Ruckert C."/>
        </authorList>
    </citation>
    <scope>NUCLEOTIDE SEQUENCE</scope>
    <source>
        <strain evidence="11">JCM 5069</strain>
    </source>
</reference>
<sequence>MSSNGTNGTDTPAGDASPGAGAGGAPAGDTAGGNPRTAGPGAPRADRRSQAWFGASGRAGMIHRSWMRNQGYGDEVFDGRPVIGIATTWSQLAPCNAHLDEVAEAVKRGVWQAGGFPLEFPVLSTGETIIRPTAMLFRNLMAMDAEELIRNNPLDGVVLLSGCDKTTPGLLMGAASVDLPTIMVTGGPMLNGKFRGQDVGSGTHVWKFEAEMAAGRMSECEARAAEGCMARSKGHCMTMGTASTMACMVEALGMQLPGGGAYPAVDARRMELAQESGRRIVDLVDKDIRPSDILTREAFENAIRTNAAIGGSTNAFVHLMALAGRLEGVELDLDLFDALGRDVPTLVNLMPSGKYLMEDFCYAGGLPVVLRRLVEAGVMHADSLTVTGRSIGENVAGAECFDDDVIRTWAAPYQPAGSGTAVLRGNLCPDGAVLKQSAASPELLVHEGRARVFDSPEAYHAVSDDPDLDITADDIIVVRGAGPKGYPGMPEVANVALPTKLLKQGVSDMVRISDGRMSGTGYGTVVLHVSPEAAVGGPLALVRDGDRIRLDVPARELSLLVDDAELERRRARTDAGPVPAAAQSPGGYAWLYRQHVQQAHLGADFDFLTGTRGHAVPRDSH</sequence>
<dbReference type="Pfam" id="PF00920">
    <property type="entry name" value="ILVD_EDD_N"/>
    <property type="match status" value="1"/>
</dbReference>
<feature type="domain" description="Dihydroxy-acid/6-phosphogluconate dehydratase C-terminal" evidence="10">
    <location>
        <begin position="404"/>
        <end position="603"/>
    </location>
</feature>
<feature type="region of interest" description="Disordered" evidence="8">
    <location>
        <begin position="1"/>
        <end position="49"/>
    </location>
</feature>
<evidence type="ECO:0000256" key="2">
    <source>
        <dbReference type="ARBA" id="ARBA00022714"/>
    </source>
</evidence>
<dbReference type="Pfam" id="PF24877">
    <property type="entry name" value="ILV_EDD_C"/>
    <property type="match status" value="1"/>
</dbReference>
<dbReference type="GO" id="GO:0051537">
    <property type="term" value="F:2 iron, 2 sulfur cluster binding"/>
    <property type="evidence" value="ECO:0007669"/>
    <property type="project" value="UniProtKB-KW"/>
</dbReference>
<dbReference type="NCBIfam" id="NF009560">
    <property type="entry name" value="PRK13017.1"/>
    <property type="match status" value="1"/>
</dbReference>
<evidence type="ECO:0000256" key="7">
    <source>
        <dbReference type="ARBA" id="ARBA00023304"/>
    </source>
</evidence>
<feature type="domain" description="Dihydroxy-acid/6-phosphogluconate dehydratase N-terminal" evidence="9">
    <location>
        <begin position="80"/>
        <end position="394"/>
    </location>
</feature>
<evidence type="ECO:0000256" key="4">
    <source>
        <dbReference type="ARBA" id="ARBA00023004"/>
    </source>
</evidence>
<dbReference type="InterPro" id="IPR020558">
    <property type="entry name" value="DiOHA_6PGluconate_deHydtase_CS"/>
</dbReference>
<dbReference type="InterPro" id="IPR000581">
    <property type="entry name" value="ILV_EDD_N"/>
</dbReference>
<evidence type="ECO:0000256" key="1">
    <source>
        <dbReference type="ARBA" id="ARBA00006486"/>
    </source>
</evidence>
<dbReference type="SUPFAM" id="SSF52016">
    <property type="entry name" value="LeuD/IlvD-like"/>
    <property type="match status" value="1"/>
</dbReference>
<keyword evidence="12" id="KW-1185">Reference proteome</keyword>
<dbReference type="GO" id="GO:0046872">
    <property type="term" value="F:metal ion binding"/>
    <property type="evidence" value="ECO:0007669"/>
    <property type="project" value="UniProtKB-KW"/>
</dbReference>
<evidence type="ECO:0000259" key="9">
    <source>
        <dbReference type="Pfam" id="PF00920"/>
    </source>
</evidence>
<organism evidence="11 12">
    <name type="scientific">Streptomyces sulfonofaciens</name>
    <dbReference type="NCBI Taxonomy" id="68272"/>
    <lineage>
        <taxon>Bacteria</taxon>
        <taxon>Bacillati</taxon>
        <taxon>Actinomycetota</taxon>
        <taxon>Actinomycetes</taxon>
        <taxon>Kitasatosporales</taxon>
        <taxon>Streptomycetaceae</taxon>
        <taxon>Streptomyces</taxon>
    </lineage>
</organism>
<dbReference type="InterPro" id="IPR042096">
    <property type="entry name" value="Dihydro-acid_dehy_C"/>
</dbReference>
<name>A0A919L3B9_9ACTN</name>
<dbReference type="GO" id="GO:0009082">
    <property type="term" value="P:branched-chain amino acid biosynthetic process"/>
    <property type="evidence" value="ECO:0007669"/>
    <property type="project" value="UniProtKB-KW"/>
</dbReference>
<evidence type="ECO:0000259" key="10">
    <source>
        <dbReference type="Pfam" id="PF24877"/>
    </source>
</evidence>
<dbReference type="Proteomes" id="UP000603708">
    <property type="component" value="Unassembled WGS sequence"/>
</dbReference>
<comment type="similarity">
    <text evidence="1">Belongs to the IlvD/Edd family.</text>
</comment>
<dbReference type="FunFam" id="3.50.30.80:FF:000001">
    <property type="entry name" value="Dihydroxy-acid dehydratase"/>
    <property type="match status" value="1"/>
</dbReference>
<keyword evidence="2" id="KW-0001">2Fe-2S</keyword>
<dbReference type="InterPro" id="IPR056740">
    <property type="entry name" value="ILV_EDD_C"/>
</dbReference>
<reference evidence="11" key="2">
    <citation type="submission" date="2020-09" db="EMBL/GenBank/DDBJ databases">
        <authorList>
            <person name="Sun Q."/>
            <person name="Ohkuma M."/>
        </authorList>
    </citation>
    <scope>NUCLEOTIDE SEQUENCE</scope>
    <source>
        <strain evidence="11">JCM 5069</strain>
    </source>
</reference>